<name>A0A0G1T4Q0_9BACT</name>
<reference evidence="1 2" key="1">
    <citation type="journal article" date="2015" name="Nature">
        <title>rRNA introns, odd ribosomes, and small enigmatic genomes across a large radiation of phyla.</title>
        <authorList>
            <person name="Brown C.T."/>
            <person name="Hug L.A."/>
            <person name="Thomas B.C."/>
            <person name="Sharon I."/>
            <person name="Castelle C.J."/>
            <person name="Singh A."/>
            <person name="Wilkins M.J."/>
            <person name="Williams K.H."/>
            <person name="Banfield J.F."/>
        </authorList>
    </citation>
    <scope>NUCLEOTIDE SEQUENCE [LARGE SCALE GENOMIC DNA]</scope>
</reference>
<organism evidence="1 2">
    <name type="scientific">Candidatus Giovannonibacteria bacterium GW2011_GWB1_47_6b</name>
    <dbReference type="NCBI Taxonomy" id="1618655"/>
    <lineage>
        <taxon>Bacteria</taxon>
        <taxon>Candidatus Giovannoniibacteriota</taxon>
    </lineage>
</organism>
<proteinExistence type="predicted"/>
<accession>A0A0G1T4Q0</accession>
<evidence type="ECO:0000313" key="2">
    <source>
        <dbReference type="Proteomes" id="UP000034682"/>
    </source>
</evidence>
<dbReference type="EMBL" id="LCOK01000014">
    <property type="protein sequence ID" value="KKU76702.1"/>
    <property type="molecule type" value="Genomic_DNA"/>
</dbReference>
<gene>
    <name evidence="1" type="ORF">UY02_C0014G0006</name>
</gene>
<dbReference type="Proteomes" id="UP000034682">
    <property type="component" value="Unassembled WGS sequence"/>
</dbReference>
<sequence length="728" mass="78872">MKRGQTLFEVILALAIFSLIATTLVSMAAGGARGLVGGGEITQADSLADEGIEAVRGVRDRAWNGLPSGASQVVFNAGRWELNGIGVPEVMGKFSRLISLDEVCRTSAGALTSCPGDYEDIYVKKVASRVEWQNQFGLPNVAERTTYLANWDSRDWVEDSVADFTDGDFADTALHPSFGDGDGSVTLAPIPVPPKSMIVYAKSSGDPKPYFRLWDGTSWGDEQEAPPVGAPGVGIRYMVLKFARTRDEAILGTMDSSGRIRVQTWDGSVWSSPIFLASASGERGFDIEYETTSDRAVVVYNNPSMLTPVSYRIWDGSAWVSQESISTVLGGGISWVELTANPLSGSNEIAMMLIDSRVDVYGMVWTGSVWSNMGSSAVWDANASNATTKIFDIAYEQTTGRAMFMWGRAATGQLYYRVWDGGALTAPTLLSISAMNGRSRWLRLASDFAAGSNKIMMGVQGGTGDLNTRLWSGTAWDTVAQHPEHDNSVEENQSRSFDIVFETHPSKVGQAILAWGNGSTVSRKYWDDLTSTWSVPTTSGDDTSFVTLAANSINGDVFLGIYQDSTSATDDILEEHLTGGSSLWSFDATLWGGPTLSGAALERIVIASGKFSTSQTYQFSGTYISNAFDAEATRAFNGIQWKESKTNLACGACTVRLQIQTSVDGLSWPPTWSGPLGNNGDEIDFFIIPTGTLIHTDHNGDRWVRYRATLEGDGSETPILEEIRINYR</sequence>
<evidence type="ECO:0000313" key="1">
    <source>
        <dbReference type="EMBL" id="KKU76702.1"/>
    </source>
</evidence>
<dbReference type="AlphaFoldDB" id="A0A0G1T4Q0"/>
<protein>
    <submittedName>
        <fullName evidence="1">Uncharacterized protein</fullName>
    </submittedName>
</protein>
<comment type="caution">
    <text evidence="1">The sequence shown here is derived from an EMBL/GenBank/DDBJ whole genome shotgun (WGS) entry which is preliminary data.</text>
</comment>